<gene>
    <name evidence="2" type="ORF">EVAR_72913_1</name>
</gene>
<organism evidence="2 3">
    <name type="scientific">Eumeta variegata</name>
    <name type="common">Bagworm moth</name>
    <name type="synonym">Eumeta japonica</name>
    <dbReference type="NCBI Taxonomy" id="151549"/>
    <lineage>
        <taxon>Eukaryota</taxon>
        <taxon>Metazoa</taxon>
        <taxon>Ecdysozoa</taxon>
        <taxon>Arthropoda</taxon>
        <taxon>Hexapoda</taxon>
        <taxon>Insecta</taxon>
        <taxon>Pterygota</taxon>
        <taxon>Neoptera</taxon>
        <taxon>Endopterygota</taxon>
        <taxon>Lepidoptera</taxon>
        <taxon>Glossata</taxon>
        <taxon>Ditrysia</taxon>
        <taxon>Tineoidea</taxon>
        <taxon>Psychidae</taxon>
        <taxon>Oiketicinae</taxon>
        <taxon>Eumeta</taxon>
    </lineage>
</organism>
<evidence type="ECO:0000256" key="1">
    <source>
        <dbReference type="SAM" id="MobiDB-lite"/>
    </source>
</evidence>
<name>A0A4C1SQN1_EUMVA</name>
<evidence type="ECO:0000313" key="3">
    <source>
        <dbReference type="Proteomes" id="UP000299102"/>
    </source>
</evidence>
<reference evidence="2 3" key="1">
    <citation type="journal article" date="2019" name="Commun. Biol.">
        <title>The bagworm genome reveals a unique fibroin gene that provides high tensile strength.</title>
        <authorList>
            <person name="Kono N."/>
            <person name="Nakamura H."/>
            <person name="Ohtoshi R."/>
            <person name="Tomita M."/>
            <person name="Numata K."/>
            <person name="Arakawa K."/>
        </authorList>
    </citation>
    <scope>NUCLEOTIDE SEQUENCE [LARGE SCALE GENOMIC DNA]</scope>
</reference>
<protein>
    <submittedName>
        <fullName evidence="2">Uncharacterized protein</fullName>
    </submittedName>
</protein>
<evidence type="ECO:0000313" key="2">
    <source>
        <dbReference type="EMBL" id="GBP03538.1"/>
    </source>
</evidence>
<accession>A0A4C1SQN1</accession>
<dbReference type="Proteomes" id="UP000299102">
    <property type="component" value="Unassembled WGS sequence"/>
</dbReference>
<feature type="region of interest" description="Disordered" evidence="1">
    <location>
        <begin position="106"/>
        <end position="125"/>
    </location>
</feature>
<feature type="non-terminal residue" evidence="2">
    <location>
        <position position="125"/>
    </location>
</feature>
<proteinExistence type="predicted"/>
<dbReference type="AlphaFoldDB" id="A0A4C1SQN1"/>
<dbReference type="EMBL" id="BGZK01007346">
    <property type="protein sequence ID" value="GBP03538.1"/>
    <property type="molecule type" value="Genomic_DNA"/>
</dbReference>
<keyword evidence="3" id="KW-1185">Reference proteome</keyword>
<sequence>MSRYHAWLAPFCHQSLLGAWHSEQVARSQQVIPTHFIPPCCSPIGTSTTAGGCSLEITLGPPTPWYRYYNPRIGLEEQSYSTAIGLLTPEDSVRHYRPRLSSASIPKVERQGVAPHQDQTCTRGE</sequence>
<comment type="caution">
    <text evidence="2">The sequence shown here is derived from an EMBL/GenBank/DDBJ whole genome shotgun (WGS) entry which is preliminary data.</text>
</comment>